<dbReference type="Proteomes" id="UP000789396">
    <property type="component" value="Unassembled WGS sequence"/>
</dbReference>
<proteinExistence type="predicted"/>
<feature type="non-terminal residue" evidence="1">
    <location>
        <position position="53"/>
    </location>
</feature>
<evidence type="ECO:0000313" key="2">
    <source>
        <dbReference type="Proteomes" id="UP000789396"/>
    </source>
</evidence>
<gene>
    <name evidence="1" type="ORF">RFULGI_LOCUS14820</name>
</gene>
<protein>
    <submittedName>
        <fullName evidence="1">16622_t:CDS:1</fullName>
    </submittedName>
</protein>
<organism evidence="1 2">
    <name type="scientific">Racocetra fulgida</name>
    <dbReference type="NCBI Taxonomy" id="60492"/>
    <lineage>
        <taxon>Eukaryota</taxon>
        <taxon>Fungi</taxon>
        <taxon>Fungi incertae sedis</taxon>
        <taxon>Mucoromycota</taxon>
        <taxon>Glomeromycotina</taxon>
        <taxon>Glomeromycetes</taxon>
        <taxon>Diversisporales</taxon>
        <taxon>Gigasporaceae</taxon>
        <taxon>Racocetra</taxon>
    </lineage>
</organism>
<dbReference type="OrthoDB" id="2443938at2759"/>
<reference evidence="1" key="1">
    <citation type="submission" date="2021-06" db="EMBL/GenBank/DDBJ databases">
        <authorList>
            <person name="Kallberg Y."/>
            <person name="Tangrot J."/>
            <person name="Rosling A."/>
        </authorList>
    </citation>
    <scope>NUCLEOTIDE SEQUENCE</scope>
    <source>
        <strain evidence="1">IN212</strain>
    </source>
</reference>
<sequence>TLILSICRSITLFPHDPEFENLTYPQYFEKYLITPSPPPSMPCHVYRDDLSNY</sequence>
<keyword evidence="2" id="KW-1185">Reference proteome</keyword>
<evidence type="ECO:0000313" key="1">
    <source>
        <dbReference type="EMBL" id="CAG8767678.1"/>
    </source>
</evidence>
<accession>A0A9N9J915</accession>
<comment type="caution">
    <text evidence="1">The sequence shown here is derived from an EMBL/GenBank/DDBJ whole genome shotgun (WGS) entry which is preliminary data.</text>
</comment>
<dbReference type="EMBL" id="CAJVPZ010044517">
    <property type="protein sequence ID" value="CAG8767678.1"/>
    <property type="molecule type" value="Genomic_DNA"/>
</dbReference>
<dbReference type="AlphaFoldDB" id="A0A9N9J915"/>
<feature type="non-terminal residue" evidence="1">
    <location>
        <position position="1"/>
    </location>
</feature>
<name>A0A9N9J915_9GLOM</name>